<dbReference type="AlphaFoldDB" id="A0A1E3G0E9"/>
<proteinExistence type="predicted"/>
<organism evidence="1 2">
    <name type="scientific">Fervidobacterium thailandense</name>
    <dbReference type="NCBI Taxonomy" id="1008305"/>
    <lineage>
        <taxon>Bacteria</taxon>
        <taxon>Thermotogati</taxon>
        <taxon>Thermotogota</taxon>
        <taxon>Thermotogae</taxon>
        <taxon>Thermotogales</taxon>
        <taxon>Fervidobacteriaceae</taxon>
        <taxon>Fervidobacterium</taxon>
    </lineage>
</organism>
<dbReference type="Gene3D" id="3.10.20.30">
    <property type="match status" value="1"/>
</dbReference>
<dbReference type="EMBL" id="LWAF01000024">
    <property type="protein sequence ID" value="ODN29695.1"/>
    <property type="molecule type" value="Genomic_DNA"/>
</dbReference>
<dbReference type="STRING" id="1008305.A4H02_09340"/>
<dbReference type="InterPro" id="IPR012675">
    <property type="entry name" value="Beta-grasp_dom_sf"/>
</dbReference>
<dbReference type="Proteomes" id="UP000094570">
    <property type="component" value="Unassembled WGS sequence"/>
</dbReference>
<protein>
    <submittedName>
        <fullName evidence="1">Sulfur transfer protein involved in thiamine biosynthesis</fullName>
    </submittedName>
</protein>
<evidence type="ECO:0000313" key="2">
    <source>
        <dbReference type="Proteomes" id="UP000094570"/>
    </source>
</evidence>
<accession>A0A1E3G0E9</accession>
<comment type="caution">
    <text evidence="1">The sequence shown here is derived from an EMBL/GenBank/DDBJ whole genome shotgun (WGS) entry which is preliminary data.</text>
</comment>
<name>A0A1E3G0E9_9BACT</name>
<sequence>MVVKYDYKVYEFSESMRGYELLKRLGLNPEEHLIIVDGELYTEDRVIKKDKEVQIVKVTSSG</sequence>
<keyword evidence="2" id="KW-1185">Reference proteome</keyword>
<dbReference type="SUPFAM" id="SSF54285">
    <property type="entry name" value="MoaD/ThiS"/>
    <property type="match status" value="1"/>
</dbReference>
<dbReference type="RefSeq" id="WP_069293909.1">
    <property type="nucleotide sequence ID" value="NZ_CP140110.1"/>
</dbReference>
<evidence type="ECO:0000313" key="1">
    <source>
        <dbReference type="EMBL" id="ODN29695.1"/>
    </source>
</evidence>
<dbReference type="Pfam" id="PF21965">
    <property type="entry name" value="SAMP2"/>
    <property type="match status" value="1"/>
</dbReference>
<gene>
    <name evidence="1" type="ORF">A4H02_09340</name>
</gene>
<dbReference type="InterPro" id="IPR053833">
    <property type="entry name" value="SAMP2"/>
</dbReference>
<dbReference type="OrthoDB" id="47821at2"/>
<reference evidence="2" key="1">
    <citation type="submission" date="2016-04" db="EMBL/GenBank/DDBJ databases">
        <title>The genome sequence project of a novel Fervidobacterium isolate from a hot spring in Thailand.</title>
        <authorList>
            <person name="Gonzalez J.M."/>
            <person name="Cuecas A."/>
            <person name="Kanoksilapatham W."/>
        </authorList>
    </citation>
    <scope>NUCLEOTIDE SEQUENCE [LARGE SCALE GENOMIC DNA]</scope>
    <source>
        <strain evidence="2">FC2004</strain>
    </source>
</reference>
<dbReference type="InterPro" id="IPR016155">
    <property type="entry name" value="Mopterin_synth/thiamin_S_b"/>
</dbReference>